<dbReference type="Proteomes" id="UP000623269">
    <property type="component" value="Unassembled WGS sequence"/>
</dbReference>
<dbReference type="EMBL" id="JAEAGR010000006">
    <property type="protein sequence ID" value="MBH1940788.1"/>
    <property type="molecule type" value="Genomic_DNA"/>
</dbReference>
<dbReference type="Pfam" id="PF12682">
    <property type="entry name" value="Flavodoxin_4"/>
    <property type="match status" value="1"/>
</dbReference>
<dbReference type="PANTHER" id="PTHR39201">
    <property type="entry name" value="EXPORTED PROTEIN-RELATED"/>
    <property type="match status" value="1"/>
</dbReference>
<feature type="compositionally biased region" description="Basic and acidic residues" evidence="1">
    <location>
        <begin position="28"/>
        <end position="47"/>
    </location>
</feature>
<evidence type="ECO:0000259" key="3">
    <source>
        <dbReference type="PROSITE" id="PS50902"/>
    </source>
</evidence>
<evidence type="ECO:0000256" key="2">
    <source>
        <dbReference type="SAM" id="SignalP"/>
    </source>
</evidence>
<accession>A0A8J7KZR5</accession>
<dbReference type="GO" id="GO:0016651">
    <property type="term" value="F:oxidoreductase activity, acting on NAD(P)H"/>
    <property type="evidence" value="ECO:0007669"/>
    <property type="project" value="UniProtKB-ARBA"/>
</dbReference>
<keyword evidence="2" id="KW-0732">Signal</keyword>
<proteinExistence type="predicted"/>
<evidence type="ECO:0000313" key="5">
    <source>
        <dbReference type="Proteomes" id="UP000623269"/>
    </source>
</evidence>
<dbReference type="PROSITE" id="PS50902">
    <property type="entry name" value="FLAVODOXIN_LIKE"/>
    <property type="match status" value="1"/>
</dbReference>
<reference evidence="4" key="1">
    <citation type="submission" date="2020-12" db="EMBL/GenBank/DDBJ databases">
        <title>M. sibirica DSM 26468T genome.</title>
        <authorList>
            <person name="Thieme N."/>
            <person name="Rettenmaier R."/>
            <person name="Zverlov V."/>
            <person name="Liebl W."/>
        </authorList>
    </citation>
    <scope>NUCLEOTIDE SEQUENCE</scope>
    <source>
        <strain evidence="4">DSM 26468</strain>
    </source>
</reference>
<dbReference type="GO" id="GO:0010181">
    <property type="term" value="F:FMN binding"/>
    <property type="evidence" value="ECO:0007669"/>
    <property type="project" value="InterPro"/>
</dbReference>
<dbReference type="InterPro" id="IPR029039">
    <property type="entry name" value="Flavoprotein-like_sf"/>
</dbReference>
<organism evidence="4 5">
    <name type="scientific">Mobilitalea sibirica</name>
    <dbReference type="NCBI Taxonomy" id="1462919"/>
    <lineage>
        <taxon>Bacteria</taxon>
        <taxon>Bacillati</taxon>
        <taxon>Bacillota</taxon>
        <taxon>Clostridia</taxon>
        <taxon>Lachnospirales</taxon>
        <taxon>Lachnospiraceae</taxon>
        <taxon>Mobilitalea</taxon>
    </lineage>
</organism>
<dbReference type="InterPro" id="IPR008254">
    <property type="entry name" value="Flavodoxin/NO_synth"/>
</dbReference>
<protein>
    <recommendedName>
        <fullName evidence="3">Flavodoxin-like domain-containing protein</fullName>
    </recommendedName>
</protein>
<keyword evidence="5" id="KW-1185">Reference proteome</keyword>
<dbReference type="Gene3D" id="3.40.50.360">
    <property type="match status" value="1"/>
</dbReference>
<dbReference type="SUPFAM" id="SSF52218">
    <property type="entry name" value="Flavoproteins"/>
    <property type="match status" value="1"/>
</dbReference>
<sequence length="234" mass="26901">MRKRLNFLILLLFVLCTLASCGSNARTDNELEKAESDRSISKEKEEIETISENSKSFDTDNPNVTDTSDLSEAKNENVLIIYYSFTGTTRKITQTIQEKTGADTLEIEPDFNYFINDVEDVVQEQLREGYLPKLLNTVPDLDSYDMIFVGSPVWWFTTPPPIKSFFSQYDLTDKNIVPFCTYKTHMGTFFEDFEAACPDANLLQSQDFSGYVLSDEEQTMEIIDQWLQNLGFEE</sequence>
<evidence type="ECO:0000256" key="1">
    <source>
        <dbReference type="SAM" id="MobiDB-lite"/>
    </source>
</evidence>
<feature type="chain" id="PRO_5035328563" description="Flavodoxin-like domain-containing protein" evidence="2">
    <location>
        <begin position="26"/>
        <end position="234"/>
    </location>
</feature>
<dbReference type="PROSITE" id="PS51257">
    <property type="entry name" value="PROKAR_LIPOPROTEIN"/>
    <property type="match status" value="1"/>
</dbReference>
<dbReference type="PANTHER" id="PTHR39201:SF1">
    <property type="entry name" value="FLAVODOXIN-LIKE DOMAIN-CONTAINING PROTEIN"/>
    <property type="match status" value="1"/>
</dbReference>
<feature type="compositionally biased region" description="Polar residues" evidence="1">
    <location>
        <begin position="59"/>
        <end position="69"/>
    </location>
</feature>
<dbReference type="AlphaFoldDB" id="A0A8J7KZR5"/>
<feature type="signal peptide" evidence="2">
    <location>
        <begin position="1"/>
        <end position="25"/>
    </location>
</feature>
<dbReference type="RefSeq" id="WP_197661009.1">
    <property type="nucleotide sequence ID" value="NZ_JAEAGR010000006.1"/>
</dbReference>
<evidence type="ECO:0000313" key="4">
    <source>
        <dbReference type="EMBL" id="MBH1940788.1"/>
    </source>
</evidence>
<gene>
    <name evidence="4" type="ORF">I5677_07800</name>
</gene>
<name>A0A8J7KZR5_9FIRM</name>
<feature type="region of interest" description="Disordered" evidence="1">
    <location>
        <begin position="28"/>
        <end position="69"/>
    </location>
</feature>
<feature type="domain" description="Flavodoxin-like" evidence="3">
    <location>
        <begin position="78"/>
        <end position="234"/>
    </location>
</feature>
<comment type="caution">
    <text evidence="4">The sequence shown here is derived from an EMBL/GenBank/DDBJ whole genome shotgun (WGS) entry which is preliminary data.</text>
</comment>